<keyword evidence="1" id="KW-0812">Transmembrane</keyword>
<name>A0ABY0HVG7_CITAM</name>
<accession>A0ABY0HVG7</accession>
<dbReference type="Proteomes" id="UP000292985">
    <property type="component" value="Unassembled WGS sequence"/>
</dbReference>
<comment type="caution">
    <text evidence="2">The sequence shown here is derived from an EMBL/GenBank/DDBJ whole genome shotgun (WGS) entry which is preliminary data.</text>
</comment>
<keyword evidence="1" id="KW-0472">Membrane</keyword>
<keyword evidence="1" id="KW-1133">Transmembrane helix</keyword>
<proteinExistence type="predicted"/>
<organism evidence="2 3">
    <name type="scientific">Citrobacter amalonaticus</name>
    <dbReference type="NCBI Taxonomy" id="35703"/>
    <lineage>
        <taxon>Bacteria</taxon>
        <taxon>Pseudomonadati</taxon>
        <taxon>Pseudomonadota</taxon>
        <taxon>Gammaproteobacteria</taxon>
        <taxon>Enterobacterales</taxon>
        <taxon>Enterobacteriaceae</taxon>
        <taxon>Citrobacter</taxon>
    </lineage>
</organism>
<feature type="transmembrane region" description="Helical" evidence="1">
    <location>
        <begin position="89"/>
        <end position="108"/>
    </location>
</feature>
<feature type="transmembrane region" description="Helical" evidence="1">
    <location>
        <begin position="12"/>
        <end position="29"/>
    </location>
</feature>
<feature type="transmembrane region" description="Helical" evidence="1">
    <location>
        <begin position="35"/>
        <end position="51"/>
    </location>
</feature>
<evidence type="ECO:0000313" key="2">
    <source>
        <dbReference type="EMBL" id="RYT43958.1"/>
    </source>
</evidence>
<dbReference type="EMBL" id="RCYA01000004">
    <property type="protein sequence ID" value="RYT43958.1"/>
    <property type="molecule type" value="Genomic_DNA"/>
</dbReference>
<evidence type="ECO:0000313" key="3">
    <source>
        <dbReference type="Proteomes" id="UP000292985"/>
    </source>
</evidence>
<reference evidence="2 3" key="1">
    <citation type="journal article" date="2019" name="Science, e1252229">
        <title>Invertible promoters mediate bacterial phase variation, antibiotic resistance, and host adaptation in the gut.</title>
        <authorList>
            <person name="Jiang X."/>
            <person name="Hall A.B."/>
            <person name="Arthur T.D."/>
            <person name="Plichta D.R."/>
            <person name="Covington C.T."/>
            <person name="Poyet M."/>
            <person name="Crothers J."/>
            <person name="Moses P.L."/>
            <person name="Tolonen A.C."/>
            <person name="Vlamakis H."/>
            <person name="Alm E.J."/>
            <person name="Xavier R.J."/>
        </authorList>
    </citation>
    <scope>NUCLEOTIDE SEQUENCE [LARGE SCALE GENOMIC DNA]</scope>
    <source>
        <strain evidence="3">ca_0067</strain>
    </source>
</reference>
<keyword evidence="3" id="KW-1185">Reference proteome</keyword>
<evidence type="ECO:0000256" key="1">
    <source>
        <dbReference type="SAM" id="Phobius"/>
    </source>
</evidence>
<sequence length="185" mass="20848">MEVDNLEKKPIKNLYAWLIAILPFVVSFPPAEYDKYVMVASFVVGLGLLVADRMNLTEAGYEPPSFLWGFLVPPVYLWKRATVLGSNRLLFIVWMLAFAASFVVYSYSNDSALEEAACPVVTTILKENNGVDASKCMKVTIKEKVTDKFYKATATLDNGNDINVTIELTSDENFYVRVPDYYLNN</sequence>
<protein>
    <submittedName>
        <fullName evidence="2">Uncharacterized protein</fullName>
    </submittedName>
</protein>
<gene>
    <name evidence="2" type="ORF">EAJ18_11605</name>
</gene>